<dbReference type="Proteomes" id="UP001148838">
    <property type="component" value="Unassembled WGS sequence"/>
</dbReference>
<comment type="caution">
    <text evidence="2">The sequence shown here is derived from an EMBL/GenBank/DDBJ whole genome shotgun (WGS) entry which is preliminary data.</text>
</comment>
<gene>
    <name evidence="2" type="ORF">ANN_12479</name>
</gene>
<proteinExistence type="predicted"/>
<protein>
    <recommendedName>
        <fullName evidence="4">Reverse transcriptase domain-containing protein</fullName>
    </recommendedName>
</protein>
<reference evidence="2 3" key="1">
    <citation type="journal article" date="2022" name="Allergy">
        <title>Genome assembly and annotation of Periplaneta americana reveal a comprehensive cockroach allergen profile.</title>
        <authorList>
            <person name="Wang L."/>
            <person name="Xiong Q."/>
            <person name="Saelim N."/>
            <person name="Wang L."/>
            <person name="Nong W."/>
            <person name="Wan A.T."/>
            <person name="Shi M."/>
            <person name="Liu X."/>
            <person name="Cao Q."/>
            <person name="Hui J.H.L."/>
            <person name="Sookrung N."/>
            <person name="Leung T.F."/>
            <person name="Tungtrongchitr A."/>
            <person name="Tsui S.K.W."/>
        </authorList>
    </citation>
    <scope>NUCLEOTIDE SEQUENCE [LARGE SCALE GENOMIC DNA]</scope>
    <source>
        <strain evidence="2">PWHHKU_190912</strain>
    </source>
</reference>
<feature type="region of interest" description="Disordered" evidence="1">
    <location>
        <begin position="443"/>
        <end position="469"/>
    </location>
</feature>
<dbReference type="InterPro" id="IPR035901">
    <property type="entry name" value="GIY-YIG_endonuc_sf"/>
</dbReference>
<dbReference type="PANTHER" id="PTHR47027:SF20">
    <property type="entry name" value="REVERSE TRANSCRIPTASE-LIKE PROTEIN WITH RNA-DIRECTED DNA POLYMERASE DOMAIN"/>
    <property type="match status" value="1"/>
</dbReference>
<dbReference type="PANTHER" id="PTHR47027">
    <property type="entry name" value="REVERSE TRANSCRIPTASE DOMAIN-CONTAINING PROTEIN"/>
    <property type="match status" value="1"/>
</dbReference>
<accession>A0ABQ8TGS7</accession>
<feature type="region of interest" description="Disordered" evidence="1">
    <location>
        <begin position="35"/>
        <end position="62"/>
    </location>
</feature>
<evidence type="ECO:0008006" key="4">
    <source>
        <dbReference type="Google" id="ProtNLM"/>
    </source>
</evidence>
<keyword evidence="3" id="KW-1185">Reference proteome</keyword>
<name>A0ABQ8TGS7_PERAM</name>
<organism evidence="2 3">
    <name type="scientific">Periplaneta americana</name>
    <name type="common">American cockroach</name>
    <name type="synonym">Blatta americana</name>
    <dbReference type="NCBI Taxonomy" id="6978"/>
    <lineage>
        <taxon>Eukaryota</taxon>
        <taxon>Metazoa</taxon>
        <taxon>Ecdysozoa</taxon>
        <taxon>Arthropoda</taxon>
        <taxon>Hexapoda</taxon>
        <taxon>Insecta</taxon>
        <taxon>Pterygota</taxon>
        <taxon>Neoptera</taxon>
        <taxon>Polyneoptera</taxon>
        <taxon>Dictyoptera</taxon>
        <taxon>Blattodea</taxon>
        <taxon>Blattoidea</taxon>
        <taxon>Blattidae</taxon>
        <taxon>Blattinae</taxon>
        <taxon>Periplaneta</taxon>
    </lineage>
</organism>
<sequence>MQLENITSPKGKQMQRENIEHVRFHVEQIYVISSSSSSSSSLPPPPPPSSSSSASSSSVTFTDNREGLELNGLHQLLVYGDDVNMLGENPQTIRENTGILLEASKEIGLEVNPEKTKYMIMSRDENIVRNGNIKIGNLSFEEVEKFKYLGATVTNIIDTREEIKHKINMGNACYYSVQKLSSSSLLSKNMKVRIYKTVILPVFLYGCETWTLTLREEHRLRVFENKVLRKIFGAKRDEIKGEWRKLHNAELHALYSSPNIIRNIKSRRLRWAGHVARMGESGNAYRVLVGRPEGKRPFGRPRRRWKDNIKMDLREVGYDDRDWIDLAQDRDQWRAYKLLLYKLKCNTCNNFYIGQTGRSFQTRYKEHITAITKLQNTSTYAEHITNANHIYRDINTDMEILHIQPKSQKVNALERYEIYRHTKTHLNDILNTQLNIKTHTLFDSTLRTHPHRKKEAPTPTTTSPEDDQK</sequence>
<evidence type="ECO:0000256" key="1">
    <source>
        <dbReference type="SAM" id="MobiDB-lite"/>
    </source>
</evidence>
<evidence type="ECO:0000313" key="3">
    <source>
        <dbReference type="Proteomes" id="UP001148838"/>
    </source>
</evidence>
<dbReference type="Gene3D" id="3.40.1440.10">
    <property type="entry name" value="GIY-YIG endonuclease"/>
    <property type="match status" value="1"/>
</dbReference>
<dbReference type="EMBL" id="JAJSOF020000009">
    <property type="protein sequence ID" value="KAJ4445794.1"/>
    <property type="molecule type" value="Genomic_DNA"/>
</dbReference>
<evidence type="ECO:0000313" key="2">
    <source>
        <dbReference type="EMBL" id="KAJ4445794.1"/>
    </source>
</evidence>